<feature type="domain" description="HTH luxR-type" evidence="4">
    <location>
        <begin position="149"/>
        <end position="214"/>
    </location>
</feature>
<dbReference type="PANTHER" id="PTHR43214:SF43">
    <property type="entry name" value="TWO-COMPONENT RESPONSE REGULATOR"/>
    <property type="match status" value="1"/>
</dbReference>
<reference evidence="8" key="1">
    <citation type="submission" date="2015-05" db="EMBL/GenBank/DDBJ databases">
        <title>Draft genome of Nitrosomonas communis strain Nm2.</title>
        <authorList>
            <person name="Kozlowski J.A."/>
            <person name="Kits K.D."/>
            <person name="Stein L.Y."/>
        </authorList>
    </citation>
    <scope>NUCLEOTIDE SEQUENCE [LARGE SCALE GENOMIC DNA]</scope>
    <source>
        <strain evidence="8">Nm2</strain>
    </source>
</reference>
<dbReference type="InterPro" id="IPR011006">
    <property type="entry name" value="CheY-like_superfamily"/>
</dbReference>
<dbReference type="PATRIC" id="fig|44574.3.peg.3437"/>
<reference evidence="6 8" key="2">
    <citation type="journal article" date="2016" name="Genome Announc.">
        <title>Genome Sequence of Nitrosomonas communis Strain Nm2, a Mesophilic Ammonia-Oxidizing Bacterium Isolated from Mediterranean Soil.</title>
        <authorList>
            <person name="Kozlowski J.A."/>
            <person name="Kits K.D."/>
            <person name="Stein L.Y."/>
        </authorList>
    </citation>
    <scope>NUCLEOTIDE SEQUENCE [LARGE SCALE GENOMIC DNA]</scope>
    <source>
        <strain evidence="6 8">Nm2</strain>
    </source>
</reference>
<feature type="domain" description="Response regulatory" evidence="5">
    <location>
        <begin position="7"/>
        <end position="124"/>
    </location>
</feature>
<evidence type="ECO:0000259" key="5">
    <source>
        <dbReference type="PROSITE" id="PS50110"/>
    </source>
</evidence>
<dbReference type="Pfam" id="PF00196">
    <property type="entry name" value="GerE"/>
    <property type="match status" value="1"/>
</dbReference>
<dbReference type="Proteomes" id="UP000324176">
    <property type="component" value="Unassembled WGS sequence"/>
</dbReference>
<dbReference type="OrthoDB" id="9780593at2"/>
<dbReference type="Pfam" id="PF00072">
    <property type="entry name" value="Response_reg"/>
    <property type="match status" value="1"/>
</dbReference>
<dbReference type="PANTHER" id="PTHR43214">
    <property type="entry name" value="TWO-COMPONENT RESPONSE REGULATOR"/>
    <property type="match status" value="1"/>
</dbReference>
<keyword evidence="8" id="KW-1185">Reference proteome</keyword>
<evidence type="ECO:0000259" key="4">
    <source>
        <dbReference type="PROSITE" id="PS50043"/>
    </source>
</evidence>
<dbReference type="SUPFAM" id="SSF52172">
    <property type="entry name" value="CheY-like"/>
    <property type="match status" value="1"/>
</dbReference>
<dbReference type="KEGG" id="nco:AAW31_14150"/>
<dbReference type="InterPro" id="IPR000792">
    <property type="entry name" value="Tscrpt_reg_LuxR_C"/>
</dbReference>
<dbReference type="InterPro" id="IPR039420">
    <property type="entry name" value="WalR-like"/>
</dbReference>
<evidence type="ECO:0000313" key="7">
    <source>
        <dbReference type="EMBL" id="TYP89391.1"/>
    </source>
</evidence>
<dbReference type="SMART" id="SM00448">
    <property type="entry name" value="REC"/>
    <property type="match status" value="1"/>
</dbReference>
<name>A0A0F7KIL4_9PROT</name>
<dbReference type="PRINTS" id="PR00038">
    <property type="entry name" value="HTHLUXR"/>
</dbReference>
<dbReference type="InterPro" id="IPR001789">
    <property type="entry name" value="Sig_transdc_resp-reg_receiver"/>
</dbReference>
<dbReference type="InterPro" id="IPR058245">
    <property type="entry name" value="NreC/VraR/RcsB-like_REC"/>
</dbReference>
<dbReference type="EMBL" id="VNHT01000017">
    <property type="protein sequence ID" value="TYP89391.1"/>
    <property type="molecule type" value="Genomic_DNA"/>
</dbReference>
<organism evidence="6 8">
    <name type="scientific">Nitrosomonas communis</name>
    <dbReference type="NCBI Taxonomy" id="44574"/>
    <lineage>
        <taxon>Bacteria</taxon>
        <taxon>Pseudomonadati</taxon>
        <taxon>Pseudomonadota</taxon>
        <taxon>Betaproteobacteria</taxon>
        <taxon>Nitrosomonadales</taxon>
        <taxon>Nitrosomonadaceae</taxon>
        <taxon>Nitrosomonas</taxon>
    </lineage>
</organism>
<dbReference type="EMBL" id="CP011451">
    <property type="protein sequence ID" value="AKH38692.1"/>
    <property type="molecule type" value="Genomic_DNA"/>
</dbReference>
<dbReference type="PROSITE" id="PS50110">
    <property type="entry name" value="RESPONSE_REGULATORY"/>
    <property type="match status" value="1"/>
</dbReference>
<dbReference type="GO" id="GO:0006355">
    <property type="term" value="P:regulation of DNA-templated transcription"/>
    <property type="evidence" value="ECO:0007669"/>
    <property type="project" value="InterPro"/>
</dbReference>
<protein>
    <submittedName>
        <fullName evidence="7">DNA-binding NarL/FixJ family response regulator</fullName>
    </submittedName>
    <submittedName>
        <fullName evidence="6">LuxR family transcriptional regulator</fullName>
    </submittedName>
</protein>
<reference evidence="7 9" key="3">
    <citation type="submission" date="2019-07" db="EMBL/GenBank/DDBJ databases">
        <title>Active sludge and wastewater microbial communities from Klosterneuburg, Austria.</title>
        <authorList>
            <person name="Wagner M."/>
        </authorList>
    </citation>
    <scope>NUCLEOTIDE SEQUENCE [LARGE SCALE GENOMIC DNA]</scope>
    <source>
        <strain evidence="7 9">Nm2</strain>
    </source>
</reference>
<evidence type="ECO:0000313" key="9">
    <source>
        <dbReference type="Proteomes" id="UP000324176"/>
    </source>
</evidence>
<dbReference type="Proteomes" id="UP000034156">
    <property type="component" value="Chromosome"/>
</dbReference>
<gene>
    <name evidence="6" type="ORF">AAW31_14150</name>
    <name evidence="7" type="ORF">BCL69_101748</name>
</gene>
<dbReference type="PROSITE" id="PS50043">
    <property type="entry name" value="HTH_LUXR_2"/>
    <property type="match status" value="1"/>
</dbReference>
<proteinExistence type="predicted"/>
<keyword evidence="2 7" id="KW-0238">DNA-binding</keyword>
<dbReference type="RefSeq" id="WP_046850729.1">
    <property type="nucleotide sequence ID" value="NZ_CBDIPD010000109.1"/>
</dbReference>
<dbReference type="CDD" id="cd17535">
    <property type="entry name" value="REC_NarL-like"/>
    <property type="match status" value="1"/>
</dbReference>
<evidence type="ECO:0000313" key="8">
    <source>
        <dbReference type="Proteomes" id="UP000034156"/>
    </source>
</evidence>
<evidence type="ECO:0000256" key="3">
    <source>
        <dbReference type="PROSITE-ProRule" id="PRU00169"/>
    </source>
</evidence>
<dbReference type="CDD" id="cd06170">
    <property type="entry name" value="LuxR_C_like"/>
    <property type="match status" value="1"/>
</dbReference>
<sequence>MTNSKAQVMLVDDHAMLRHGMAMLINLEPDLEVCAEVGDGNEALALLKKADRVDIVLLDVTLKTSSGFEVIKYMHALKPALPVLFVSMHDETVYAERALRAGASGYVMKQEPGEVLLTAIREVLKGNVYLSKEMNAKLLNRIVAGHPEHEQLINSLTPSEFEVLHLIGCGHSSKEIATLLNRSIKTIETHRFNIRTKLNLKNGADLIRYATRWFSEEPIDQVHR</sequence>
<dbReference type="GO" id="GO:0003677">
    <property type="term" value="F:DNA binding"/>
    <property type="evidence" value="ECO:0007669"/>
    <property type="project" value="UniProtKB-KW"/>
</dbReference>
<dbReference type="GO" id="GO:0000160">
    <property type="term" value="P:phosphorelay signal transduction system"/>
    <property type="evidence" value="ECO:0007669"/>
    <property type="project" value="InterPro"/>
</dbReference>
<evidence type="ECO:0000256" key="2">
    <source>
        <dbReference type="ARBA" id="ARBA00023125"/>
    </source>
</evidence>
<dbReference type="AlphaFoldDB" id="A0A0F7KIL4"/>
<dbReference type="InterPro" id="IPR016032">
    <property type="entry name" value="Sig_transdc_resp-reg_C-effctor"/>
</dbReference>
<dbReference type="Gene3D" id="3.40.50.2300">
    <property type="match status" value="1"/>
</dbReference>
<keyword evidence="1 3" id="KW-0597">Phosphoprotein</keyword>
<dbReference type="SUPFAM" id="SSF46894">
    <property type="entry name" value="C-terminal effector domain of the bipartite response regulators"/>
    <property type="match status" value="1"/>
</dbReference>
<feature type="modified residue" description="4-aspartylphosphate" evidence="3">
    <location>
        <position position="59"/>
    </location>
</feature>
<accession>A0A0F7KIL4</accession>
<evidence type="ECO:0000313" key="6">
    <source>
        <dbReference type="EMBL" id="AKH38692.1"/>
    </source>
</evidence>
<dbReference type="SMART" id="SM00421">
    <property type="entry name" value="HTH_LUXR"/>
    <property type="match status" value="1"/>
</dbReference>
<dbReference type="PROSITE" id="PS00622">
    <property type="entry name" value="HTH_LUXR_1"/>
    <property type="match status" value="1"/>
</dbReference>
<evidence type="ECO:0000256" key="1">
    <source>
        <dbReference type="ARBA" id="ARBA00022553"/>
    </source>
</evidence>